<comment type="catalytic activity">
    <reaction evidence="1 7">
        <text>a myo-inositol phosphate + H2O = myo-inositol + phosphate</text>
        <dbReference type="Rhea" id="RHEA:24056"/>
        <dbReference type="ChEBI" id="CHEBI:15377"/>
        <dbReference type="ChEBI" id="CHEBI:17268"/>
        <dbReference type="ChEBI" id="CHEBI:43474"/>
        <dbReference type="ChEBI" id="CHEBI:84139"/>
        <dbReference type="EC" id="3.1.3.25"/>
    </reaction>
</comment>
<protein>
    <recommendedName>
        <fullName evidence="7">Inositol-1-monophosphatase</fullName>
        <ecNumber evidence="7">3.1.3.25</ecNumber>
    </recommendedName>
</protein>
<evidence type="ECO:0000313" key="8">
    <source>
        <dbReference type="EMBL" id="HIZ91700.1"/>
    </source>
</evidence>
<dbReference type="PANTHER" id="PTHR20854">
    <property type="entry name" value="INOSITOL MONOPHOSPHATASE"/>
    <property type="match status" value="1"/>
</dbReference>
<evidence type="ECO:0000256" key="5">
    <source>
        <dbReference type="ARBA" id="ARBA00022842"/>
    </source>
</evidence>
<dbReference type="Proteomes" id="UP000824108">
    <property type="component" value="Unassembled WGS sequence"/>
</dbReference>
<dbReference type="GO" id="GO:0007165">
    <property type="term" value="P:signal transduction"/>
    <property type="evidence" value="ECO:0007669"/>
    <property type="project" value="TreeGrafter"/>
</dbReference>
<accession>A0A9D2KD80</accession>
<keyword evidence="3 6" id="KW-0479">Metal-binding</keyword>
<organism evidence="8 9">
    <name type="scientific">Candidatus Bacteroides merdavium</name>
    <dbReference type="NCBI Taxonomy" id="2838472"/>
    <lineage>
        <taxon>Bacteria</taxon>
        <taxon>Pseudomonadati</taxon>
        <taxon>Bacteroidota</taxon>
        <taxon>Bacteroidia</taxon>
        <taxon>Bacteroidales</taxon>
        <taxon>Bacteroidaceae</taxon>
        <taxon>Bacteroides</taxon>
    </lineage>
</organism>
<dbReference type="GO" id="GO:0006020">
    <property type="term" value="P:inositol metabolic process"/>
    <property type="evidence" value="ECO:0007669"/>
    <property type="project" value="TreeGrafter"/>
</dbReference>
<sequence>MDNLEQLAAEVCRIAREAGYFLKEERKNFRREAVERKHAHDYVSYVDKESERRIVSGLQALLPEAGFITEEGSAEYHDEPCCWVVDPLDGTTNYIHDVAPYCVSIALRSRDELLLGVIYEPVRDECFYAWQGGGAYLNGVRMCVSDVASLDEAYVVAELPYNASLYARTAEHLIRSLYGRVSAIRMNGSAALALCYVAAGRYDAWMEAFIGKWDFSAAALMIQEAGGVVTDFRGNTSFLEGHHIVAANPSLHSAVLNIVQECLPDGL</sequence>
<evidence type="ECO:0000256" key="3">
    <source>
        <dbReference type="ARBA" id="ARBA00022723"/>
    </source>
</evidence>
<dbReference type="InterPro" id="IPR033942">
    <property type="entry name" value="IMPase"/>
</dbReference>
<dbReference type="PROSITE" id="PS00629">
    <property type="entry name" value="IMP_1"/>
    <property type="match status" value="1"/>
</dbReference>
<dbReference type="GO" id="GO:0046872">
    <property type="term" value="F:metal ion binding"/>
    <property type="evidence" value="ECO:0007669"/>
    <property type="project" value="UniProtKB-KW"/>
</dbReference>
<dbReference type="SUPFAM" id="SSF56655">
    <property type="entry name" value="Carbohydrate phosphatase"/>
    <property type="match status" value="1"/>
</dbReference>
<gene>
    <name evidence="8" type="ORF">H9807_06250</name>
</gene>
<dbReference type="InterPro" id="IPR000760">
    <property type="entry name" value="Inositol_monophosphatase-like"/>
</dbReference>
<dbReference type="EMBL" id="DXAV01000052">
    <property type="protein sequence ID" value="HIZ91700.1"/>
    <property type="molecule type" value="Genomic_DNA"/>
</dbReference>
<feature type="binding site" evidence="6">
    <location>
        <position position="86"/>
    </location>
    <ligand>
        <name>Mg(2+)</name>
        <dbReference type="ChEBI" id="CHEBI:18420"/>
        <label>1</label>
        <note>catalytic</note>
    </ligand>
</feature>
<evidence type="ECO:0000256" key="6">
    <source>
        <dbReference type="PIRSR" id="PIRSR600760-2"/>
    </source>
</evidence>
<proteinExistence type="inferred from homology"/>
<dbReference type="GO" id="GO:0008934">
    <property type="term" value="F:inositol monophosphate 1-phosphatase activity"/>
    <property type="evidence" value="ECO:0007669"/>
    <property type="project" value="InterPro"/>
</dbReference>
<dbReference type="Pfam" id="PF00459">
    <property type="entry name" value="Inositol_P"/>
    <property type="match status" value="1"/>
</dbReference>
<dbReference type="CDD" id="cd01639">
    <property type="entry name" value="IMPase"/>
    <property type="match status" value="1"/>
</dbReference>
<evidence type="ECO:0000256" key="7">
    <source>
        <dbReference type="RuleBase" id="RU364068"/>
    </source>
</evidence>
<reference evidence="8" key="1">
    <citation type="journal article" date="2021" name="PeerJ">
        <title>Extensive microbial diversity within the chicken gut microbiome revealed by metagenomics and culture.</title>
        <authorList>
            <person name="Gilroy R."/>
            <person name="Ravi A."/>
            <person name="Getino M."/>
            <person name="Pursley I."/>
            <person name="Horton D.L."/>
            <person name="Alikhan N.F."/>
            <person name="Baker D."/>
            <person name="Gharbi K."/>
            <person name="Hall N."/>
            <person name="Watson M."/>
            <person name="Adriaenssens E.M."/>
            <person name="Foster-Nyarko E."/>
            <person name="Jarju S."/>
            <person name="Secka A."/>
            <person name="Antonio M."/>
            <person name="Oren A."/>
            <person name="Chaudhuri R.R."/>
            <person name="La Ragione R."/>
            <person name="Hildebrand F."/>
            <person name="Pallen M.J."/>
        </authorList>
    </citation>
    <scope>NUCLEOTIDE SEQUENCE</scope>
    <source>
        <strain evidence="8">CHK118-2852</strain>
    </source>
</reference>
<comment type="similarity">
    <text evidence="7">Belongs to the inositol monophosphatase superfamily.</text>
</comment>
<name>A0A9D2KD80_9BACE</name>
<keyword evidence="5 6" id="KW-0460">Magnesium</keyword>
<dbReference type="EC" id="3.1.3.25" evidence="7"/>
<evidence type="ECO:0000256" key="1">
    <source>
        <dbReference type="ARBA" id="ARBA00001033"/>
    </source>
</evidence>
<keyword evidence="4 7" id="KW-0378">Hydrolase</keyword>
<feature type="binding site" evidence="6">
    <location>
        <position position="214"/>
    </location>
    <ligand>
        <name>Mg(2+)</name>
        <dbReference type="ChEBI" id="CHEBI:18420"/>
        <label>1</label>
        <note>catalytic</note>
    </ligand>
</feature>
<dbReference type="PANTHER" id="PTHR20854:SF4">
    <property type="entry name" value="INOSITOL-1-MONOPHOSPHATASE-RELATED"/>
    <property type="match status" value="1"/>
</dbReference>
<feature type="binding site" evidence="6">
    <location>
        <position position="89"/>
    </location>
    <ligand>
        <name>Mg(2+)</name>
        <dbReference type="ChEBI" id="CHEBI:18420"/>
        <label>1</label>
        <note>catalytic</note>
    </ligand>
</feature>
<reference evidence="8" key="2">
    <citation type="submission" date="2021-04" db="EMBL/GenBank/DDBJ databases">
        <authorList>
            <person name="Gilroy R."/>
        </authorList>
    </citation>
    <scope>NUCLEOTIDE SEQUENCE</scope>
    <source>
        <strain evidence="8">CHK118-2852</strain>
    </source>
</reference>
<comment type="caution">
    <text evidence="8">The sequence shown here is derived from an EMBL/GenBank/DDBJ whole genome shotgun (WGS) entry which is preliminary data.</text>
</comment>
<dbReference type="AlphaFoldDB" id="A0A9D2KD80"/>
<comment type="cofactor">
    <cofactor evidence="2 6 7">
        <name>Mg(2+)</name>
        <dbReference type="ChEBI" id="CHEBI:18420"/>
    </cofactor>
</comment>
<dbReference type="InterPro" id="IPR020583">
    <property type="entry name" value="Inositol_monoP_metal-BS"/>
</dbReference>
<feature type="binding site" evidence="6">
    <location>
        <position position="70"/>
    </location>
    <ligand>
        <name>Mg(2+)</name>
        <dbReference type="ChEBI" id="CHEBI:18420"/>
        <label>1</label>
        <note>catalytic</note>
    </ligand>
</feature>
<evidence type="ECO:0000256" key="4">
    <source>
        <dbReference type="ARBA" id="ARBA00022801"/>
    </source>
</evidence>
<evidence type="ECO:0000313" key="9">
    <source>
        <dbReference type="Proteomes" id="UP000824108"/>
    </source>
</evidence>
<evidence type="ECO:0000256" key="2">
    <source>
        <dbReference type="ARBA" id="ARBA00001946"/>
    </source>
</evidence>
<dbReference type="Gene3D" id="3.30.540.10">
    <property type="entry name" value="Fructose-1,6-Bisphosphatase, subunit A, domain 1"/>
    <property type="match status" value="1"/>
</dbReference>
<feature type="binding site" evidence="6">
    <location>
        <position position="88"/>
    </location>
    <ligand>
        <name>Mg(2+)</name>
        <dbReference type="ChEBI" id="CHEBI:18420"/>
        <label>1</label>
        <note>catalytic</note>
    </ligand>
</feature>
<dbReference type="FunFam" id="3.30.540.10:FF:000003">
    <property type="entry name" value="Inositol-1-monophosphatase"/>
    <property type="match status" value="1"/>
</dbReference>
<dbReference type="Gene3D" id="3.40.190.80">
    <property type="match status" value="1"/>
</dbReference>
<dbReference type="PRINTS" id="PR00377">
    <property type="entry name" value="IMPHPHTASES"/>
</dbReference>